<sequence>MRNYKIIRNIYIFCGLCFLIATILQLKAYKFVLVPILDGISCILCFITAYINHKNICKNDKEYDK</sequence>
<proteinExistence type="predicted"/>
<feature type="transmembrane region" description="Helical" evidence="1">
    <location>
        <begin position="32"/>
        <end position="51"/>
    </location>
</feature>
<keyword evidence="1" id="KW-0472">Membrane</keyword>
<gene>
    <name evidence="2" type="ORF">ACJDUG_08605</name>
</gene>
<dbReference type="Proteomes" id="UP001623591">
    <property type="component" value="Unassembled WGS sequence"/>
</dbReference>
<evidence type="ECO:0000256" key="1">
    <source>
        <dbReference type="SAM" id="Phobius"/>
    </source>
</evidence>
<name>A0ABW8T4L5_9CLOT</name>
<evidence type="ECO:0000313" key="2">
    <source>
        <dbReference type="EMBL" id="MFL0247031.1"/>
    </source>
</evidence>
<feature type="transmembrane region" description="Helical" evidence="1">
    <location>
        <begin position="7"/>
        <end position="26"/>
    </location>
</feature>
<organism evidence="2 3">
    <name type="scientific">Candidatus Clostridium stratigraminis</name>
    <dbReference type="NCBI Taxonomy" id="3381661"/>
    <lineage>
        <taxon>Bacteria</taxon>
        <taxon>Bacillati</taxon>
        <taxon>Bacillota</taxon>
        <taxon>Clostridia</taxon>
        <taxon>Eubacteriales</taxon>
        <taxon>Clostridiaceae</taxon>
        <taxon>Clostridium</taxon>
    </lineage>
</organism>
<accession>A0ABW8T4L5</accession>
<reference evidence="2 3" key="1">
    <citation type="submission" date="2024-11" db="EMBL/GenBank/DDBJ databases">
        <authorList>
            <person name="Heng Y.C."/>
            <person name="Lim A.C.H."/>
            <person name="Lee J.K.Y."/>
            <person name="Kittelmann S."/>
        </authorList>
    </citation>
    <scope>NUCLEOTIDE SEQUENCE [LARGE SCALE GENOMIC DNA]</scope>
    <source>
        <strain evidence="2 3">WILCCON 0185</strain>
    </source>
</reference>
<keyword evidence="3" id="KW-1185">Reference proteome</keyword>
<protein>
    <submittedName>
        <fullName evidence="2">Uncharacterized protein</fullName>
    </submittedName>
</protein>
<dbReference type="EMBL" id="JBJHZZ010000004">
    <property type="protein sequence ID" value="MFL0247031.1"/>
    <property type="molecule type" value="Genomic_DNA"/>
</dbReference>
<evidence type="ECO:0000313" key="3">
    <source>
        <dbReference type="Proteomes" id="UP001623591"/>
    </source>
</evidence>
<comment type="caution">
    <text evidence="2">The sequence shown here is derived from an EMBL/GenBank/DDBJ whole genome shotgun (WGS) entry which is preliminary data.</text>
</comment>
<keyword evidence="1" id="KW-0812">Transmembrane</keyword>
<keyword evidence="1" id="KW-1133">Transmembrane helix</keyword>